<dbReference type="AlphaFoldDB" id="A0A1B9H3M1"/>
<dbReference type="InterPro" id="IPR036291">
    <property type="entry name" value="NAD(P)-bd_dom_sf"/>
</dbReference>
<dbReference type="GO" id="GO:0016491">
    <property type="term" value="F:oxidoreductase activity"/>
    <property type="evidence" value="ECO:0007669"/>
    <property type="project" value="TreeGrafter"/>
</dbReference>
<protein>
    <submittedName>
        <fullName evidence="3">NAD-binding Rossmann fold oxidoreductase</fullName>
    </submittedName>
</protein>
<reference evidence="4" key="2">
    <citation type="submission" date="2013-12" db="EMBL/GenBank/DDBJ databases">
        <title>Evolution of pathogenesis and genome organization in the Tremellales.</title>
        <authorList>
            <person name="Cuomo C."/>
            <person name="Litvintseva A."/>
            <person name="Heitman J."/>
            <person name="Chen Y."/>
            <person name="Sun S."/>
            <person name="Springer D."/>
            <person name="Dromer F."/>
            <person name="Young S."/>
            <person name="Zeng Q."/>
            <person name="Chapman S."/>
            <person name="Gujja S."/>
            <person name="Saif S."/>
            <person name="Birren B."/>
        </authorList>
    </citation>
    <scope>NUCLEOTIDE SEQUENCE [LARGE SCALE GENOMIC DNA]</scope>
    <source>
        <strain evidence="4">BCC8398</strain>
    </source>
</reference>
<feature type="region of interest" description="Disordered" evidence="1">
    <location>
        <begin position="249"/>
        <end position="287"/>
    </location>
</feature>
<evidence type="ECO:0000259" key="2">
    <source>
        <dbReference type="Pfam" id="PF01408"/>
    </source>
</evidence>
<gene>
    <name evidence="3" type="ORF">I316_00098</name>
</gene>
<dbReference type="SUPFAM" id="SSF51735">
    <property type="entry name" value="NAD(P)-binding Rossmann-fold domains"/>
    <property type="match status" value="1"/>
</dbReference>
<dbReference type="Gene3D" id="3.30.360.10">
    <property type="entry name" value="Dihydrodipicolinate Reductase, domain 2"/>
    <property type="match status" value="1"/>
</dbReference>
<dbReference type="EMBL" id="KI669492">
    <property type="protein sequence ID" value="OCF37874.1"/>
    <property type="molecule type" value="Genomic_DNA"/>
</dbReference>
<evidence type="ECO:0000313" key="4">
    <source>
        <dbReference type="Proteomes" id="UP000092666"/>
    </source>
</evidence>
<evidence type="ECO:0000256" key="1">
    <source>
        <dbReference type="SAM" id="MobiDB-lite"/>
    </source>
</evidence>
<dbReference type="Gene3D" id="3.40.50.720">
    <property type="entry name" value="NAD(P)-binding Rossmann-like Domain"/>
    <property type="match status" value="1"/>
</dbReference>
<dbReference type="GO" id="GO:0006740">
    <property type="term" value="P:NADPH regeneration"/>
    <property type="evidence" value="ECO:0007669"/>
    <property type="project" value="TreeGrafter"/>
</dbReference>
<dbReference type="Pfam" id="PF01408">
    <property type="entry name" value="GFO_IDH_MocA"/>
    <property type="match status" value="1"/>
</dbReference>
<dbReference type="OrthoDB" id="64915at2759"/>
<name>A0A1B9H3M1_9TREE</name>
<dbReference type="SUPFAM" id="SSF55347">
    <property type="entry name" value="Glyceraldehyde-3-phosphate dehydrogenase-like, C-terminal domain"/>
    <property type="match status" value="1"/>
</dbReference>
<dbReference type="GO" id="GO:0005737">
    <property type="term" value="C:cytoplasm"/>
    <property type="evidence" value="ECO:0007669"/>
    <property type="project" value="TreeGrafter"/>
</dbReference>
<accession>A0A1B9H3M1</accession>
<dbReference type="InterPro" id="IPR000683">
    <property type="entry name" value="Gfo/Idh/MocA-like_OxRdtase_N"/>
</dbReference>
<reference evidence="3 4" key="1">
    <citation type="submission" date="2013-07" db="EMBL/GenBank/DDBJ databases">
        <title>The Genome Sequence of Cryptococcus heveanensis BCC8398.</title>
        <authorList>
            <consortium name="The Broad Institute Genome Sequencing Platform"/>
            <person name="Cuomo C."/>
            <person name="Litvintseva A."/>
            <person name="Chen Y."/>
            <person name="Heitman J."/>
            <person name="Sun S."/>
            <person name="Springer D."/>
            <person name="Dromer F."/>
            <person name="Young S.K."/>
            <person name="Zeng Q."/>
            <person name="Gargeya S."/>
            <person name="Fitzgerald M."/>
            <person name="Abouelleil A."/>
            <person name="Alvarado L."/>
            <person name="Berlin A.M."/>
            <person name="Chapman S.B."/>
            <person name="Dewar J."/>
            <person name="Goldberg J."/>
            <person name="Griggs A."/>
            <person name="Gujja S."/>
            <person name="Hansen M."/>
            <person name="Howarth C."/>
            <person name="Imamovic A."/>
            <person name="Larimer J."/>
            <person name="McCowan C."/>
            <person name="Murphy C."/>
            <person name="Pearson M."/>
            <person name="Priest M."/>
            <person name="Roberts A."/>
            <person name="Saif S."/>
            <person name="Shea T."/>
            <person name="Sykes S."/>
            <person name="Wortman J."/>
            <person name="Nusbaum C."/>
            <person name="Birren B."/>
        </authorList>
    </citation>
    <scope>NUCLEOTIDE SEQUENCE [LARGE SCALE GENOMIC DNA]</scope>
    <source>
        <strain evidence="3 4">BCC8398</strain>
    </source>
</reference>
<sequence>MSPSVPNIALLGSGTFAKASYLPAILNLQGKVLNLHTIWSRSEATAGSLLSTAQELQSTSHSDSSTFSPTLKHGPEGLEAVLSDKDVEGVMIVLPITAQPEIVRKALKAGKHVISEKPLAKDVKDALALVEEYEREYKPKGLIWRVAENYSHEPVLREAGKVLSSTPGLGPILFWQLKFEAYVEDGSKYHKTGWRTIPDYQGGFLLDGGVHWTALLRVVLPASARPSSLIGFSALHRTHLLPHDTLQAISLPPSSSTTDSHGPKTKLTTAETTESQIPTSIGQSSPRGQIHFSFAASDIPVEKKQPNGISITCLNGVVNLISNNKTRNWELEVVPAKLQGEISHVEPIRKEGPMEGVEVEIDHFAQAISSLKQGKDLKDLEESDYGKPRDALWDLAVLEAMLNSNGKEISVDKLIGN</sequence>
<dbReference type="PANTHER" id="PTHR42840">
    <property type="entry name" value="NAD(P)-BINDING ROSSMANN-FOLD SUPERFAMILY PROTEIN-RELATED"/>
    <property type="match status" value="1"/>
</dbReference>
<keyword evidence="4" id="KW-1185">Reference proteome</keyword>
<proteinExistence type="predicted"/>
<dbReference type="Proteomes" id="UP000092666">
    <property type="component" value="Unassembled WGS sequence"/>
</dbReference>
<evidence type="ECO:0000313" key="3">
    <source>
        <dbReference type="EMBL" id="OCF37874.1"/>
    </source>
</evidence>
<dbReference type="STRING" id="1296120.A0A1B9H3M1"/>
<organism evidence="3 4">
    <name type="scientific">Kwoniella heveanensis BCC8398</name>
    <dbReference type="NCBI Taxonomy" id="1296120"/>
    <lineage>
        <taxon>Eukaryota</taxon>
        <taxon>Fungi</taxon>
        <taxon>Dikarya</taxon>
        <taxon>Basidiomycota</taxon>
        <taxon>Agaricomycotina</taxon>
        <taxon>Tremellomycetes</taxon>
        <taxon>Tremellales</taxon>
        <taxon>Cryptococcaceae</taxon>
        <taxon>Kwoniella</taxon>
    </lineage>
</organism>
<feature type="compositionally biased region" description="Polar residues" evidence="1">
    <location>
        <begin position="252"/>
        <end position="287"/>
    </location>
</feature>
<feature type="domain" description="Gfo/Idh/MocA-like oxidoreductase N-terminal" evidence="2">
    <location>
        <begin position="7"/>
        <end position="135"/>
    </location>
</feature>
<dbReference type="PANTHER" id="PTHR42840:SF5">
    <property type="entry name" value="NAD(P)-BINDING ROSSMANN-FOLD SUPERFAMILY PROTEIN"/>
    <property type="match status" value="1"/>
</dbReference>
<dbReference type="GO" id="GO:0000166">
    <property type="term" value="F:nucleotide binding"/>
    <property type="evidence" value="ECO:0007669"/>
    <property type="project" value="InterPro"/>
</dbReference>